<accession>A0A9P7JDG3</accession>
<reference evidence="5" key="1">
    <citation type="journal article" date="2020" name="New Phytol.">
        <title>Comparative genomics reveals dynamic genome evolution in host specialist ectomycorrhizal fungi.</title>
        <authorList>
            <person name="Lofgren L.A."/>
            <person name="Nguyen N.H."/>
            <person name="Vilgalys R."/>
            <person name="Ruytinx J."/>
            <person name="Liao H.L."/>
            <person name="Branco S."/>
            <person name="Kuo A."/>
            <person name="LaButti K."/>
            <person name="Lipzen A."/>
            <person name="Andreopoulos W."/>
            <person name="Pangilinan J."/>
            <person name="Riley R."/>
            <person name="Hundley H."/>
            <person name="Na H."/>
            <person name="Barry K."/>
            <person name="Grigoriev I.V."/>
            <person name="Stajich J.E."/>
            <person name="Kennedy P.G."/>
        </authorList>
    </citation>
    <scope>NUCLEOTIDE SEQUENCE</scope>
    <source>
        <strain evidence="5">MN1</strain>
    </source>
</reference>
<dbReference type="SUPFAM" id="SSF54928">
    <property type="entry name" value="RNA-binding domain, RBD"/>
    <property type="match status" value="1"/>
</dbReference>
<evidence type="ECO:0000256" key="3">
    <source>
        <dbReference type="SAM" id="MobiDB-lite"/>
    </source>
</evidence>
<proteinExistence type="predicted"/>
<dbReference type="PROSITE" id="PS50102">
    <property type="entry name" value="RRM"/>
    <property type="match status" value="1"/>
</dbReference>
<dbReference type="GO" id="GO:0003723">
    <property type="term" value="F:RNA binding"/>
    <property type="evidence" value="ECO:0007669"/>
    <property type="project" value="UniProtKB-UniRule"/>
</dbReference>
<feature type="domain" description="RRM" evidence="4">
    <location>
        <begin position="107"/>
        <end position="191"/>
    </location>
</feature>
<dbReference type="InterPro" id="IPR012677">
    <property type="entry name" value="Nucleotide-bd_a/b_plait_sf"/>
</dbReference>
<keyword evidence="1 2" id="KW-0694">RNA-binding</keyword>
<evidence type="ECO:0000256" key="2">
    <source>
        <dbReference type="PROSITE-ProRule" id="PRU00176"/>
    </source>
</evidence>
<dbReference type="Pfam" id="PF04059">
    <property type="entry name" value="RRM_2"/>
    <property type="match status" value="1"/>
</dbReference>
<dbReference type="OrthoDB" id="417481at2759"/>
<organism evidence="5 6">
    <name type="scientific">Suillus subaureus</name>
    <dbReference type="NCBI Taxonomy" id="48587"/>
    <lineage>
        <taxon>Eukaryota</taxon>
        <taxon>Fungi</taxon>
        <taxon>Dikarya</taxon>
        <taxon>Basidiomycota</taxon>
        <taxon>Agaricomycotina</taxon>
        <taxon>Agaricomycetes</taxon>
        <taxon>Agaricomycetidae</taxon>
        <taxon>Boletales</taxon>
        <taxon>Suillineae</taxon>
        <taxon>Suillaceae</taxon>
        <taxon>Suillus</taxon>
    </lineage>
</organism>
<dbReference type="AlphaFoldDB" id="A0A9P7JDG3"/>
<protein>
    <submittedName>
        <fullName evidence="5">RNA recognition motif 2-domain-containing protein</fullName>
    </submittedName>
</protein>
<dbReference type="InterPro" id="IPR035979">
    <property type="entry name" value="RBD_domain_sf"/>
</dbReference>
<dbReference type="Gene3D" id="3.30.70.330">
    <property type="match status" value="1"/>
</dbReference>
<feature type="region of interest" description="Disordered" evidence="3">
    <location>
        <begin position="269"/>
        <end position="314"/>
    </location>
</feature>
<evidence type="ECO:0000259" key="4">
    <source>
        <dbReference type="PROSITE" id="PS50102"/>
    </source>
</evidence>
<dbReference type="Proteomes" id="UP000807769">
    <property type="component" value="Unassembled WGS sequence"/>
</dbReference>
<gene>
    <name evidence="5" type="ORF">BJ212DRAFT_203791</name>
</gene>
<keyword evidence="6" id="KW-1185">Reference proteome</keyword>
<dbReference type="RefSeq" id="XP_041192761.1">
    <property type="nucleotide sequence ID" value="XM_041342628.1"/>
</dbReference>
<comment type="caution">
    <text evidence="5">The sequence shown here is derived from an EMBL/GenBank/DDBJ whole genome shotgun (WGS) entry which is preliminary data.</text>
</comment>
<evidence type="ECO:0000313" key="5">
    <source>
        <dbReference type="EMBL" id="KAG1815955.1"/>
    </source>
</evidence>
<sequence length="314" mass="35600">MAMHPAPPQSPMSSPPVYWDPMSGGWVTFQSHSVLEPWTMYTSSPYYPQPSHPVAEYPFPYAASSAPLQPGTVATRPPSLAHSSSRAPPEGNQLDIKKIELGVDTRTTVMVKNIPNKMTDKELITYINKVCPRRIDFLYLRMDFQNGCNVGYAFVNFISVQDLLRFAKVRLNEKWNIYSSEKVLQMSYANYQGKEALVEKFKNSCIMDEREEWRPKIFFSEPGPNQGLPEEFPKPTHIRRKERSSYNRGTLYPPGVNSGASHYRYLNAANVGNPNLRHPPTRISGEDRRRRRGTDNVPFPSLVGAEAEDTARSG</sequence>
<dbReference type="InterPro" id="IPR000504">
    <property type="entry name" value="RRM_dom"/>
</dbReference>
<evidence type="ECO:0000313" key="6">
    <source>
        <dbReference type="Proteomes" id="UP000807769"/>
    </source>
</evidence>
<dbReference type="PANTHER" id="PTHR23189">
    <property type="entry name" value="RNA RECOGNITION MOTIF-CONTAINING"/>
    <property type="match status" value="1"/>
</dbReference>
<dbReference type="GeneID" id="64636644"/>
<evidence type="ECO:0000256" key="1">
    <source>
        <dbReference type="ARBA" id="ARBA00022884"/>
    </source>
</evidence>
<name>A0A9P7JDG3_9AGAM</name>
<dbReference type="EMBL" id="JABBWG010000017">
    <property type="protein sequence ID" value="KAG1815955.1"/>
    <property type="molecule type" value="Genomic_DNA"/>
</dbReference>
<dbReference type="InterPro" id="IPR007201">
    <property type="entry name" value="Mei2-like_Rrm_C"/>
</dbReference>
<feature type="region of interest" description="Disordered" evidence="3">
    <location>
        <begin position="72"/>
        <end position="92"/>
    </location>
</feature>